<accession>A0A142CWM8</accession>
<protein>
    <submittedName>
        <fullName evidence="1">Uncharacterized protein</fullName>
    </submittedName>
</protein>
<proteinExistence type="predicted"/>
<dbReference type="GeneID" id="27140562"/>
<reference evidence="2" key="1">
    <citation type="submission" date="2016-03" db="EMBL/GenBank/DDBJ databases">
        <authorList>
            <person name="Oger P.M."/>
        </authorList>
    </citation>
    <scope>NUCLEOTIDE SEQUENCE [LARGE SCALE GENOMIC DNA]</scope>
    <source>
        <strain evidence="2">OG-1</strain>
    </source>
</reference>
<dbReference type="Proteomes" id="UP000073604">
    <property type="component" value="Chromosome"/>
</dbReference>
<dbReference type="RefSeq" id="WP_062390305.1">
    <property type="nucleotide sequence ID" value="NZ_CP014750.1"/>
</dbReference>
<dbReference type="STRING" id="53952.A0127_08395"/>
<dbReference type="KEGG" id="tpep:A0127_08395"/>
<gene>
    <name evidence="1" type="ORF">A0127_08395</name>
</gene>
<dbReference type="OrthoDB" id="91586at2157"/>
<evidence type="ECO:0000313" key="2">
    <source>
        <dbReference type="Proteomes" id="UP000073604"/>
    </source>
</evidence>
<name>A0A142CWM8_9EURY</name>
<dbReference type="EMBL" id="CP014750">
    <property type="protein sequence ID" value="AMQ19180.1"/>
    <property type="molecule type" value="Genomic_DNA"/>
</dbReference>
<organism evidence="1 2">
    <name type="scientific">Thermococcus peptonophilus</name>
    <dbReference type="NCBI Taxonomy" id="53952"/>
    <lineage>
        <taxon>Archaea</taxon>
        <taxon>Methanobacteriati</taxon>
        <taxon>Methanobacteriota</taxon>
        <taxon>Thermococci</taxon>
        <taxon>Thermococcales</taxon>
        <taxon>Thermococcaceae</taxon>
        <taxon>Thermococcus</taxon>
    </lineage>
</organism>
<sequence length="203" mass="22416">MAKTTFEEEIYLRALTGRVVGKALADLGLNKVAVVASRNIICSSIATATEATFITLSGGVTYHFLAEAGKEAEVARRVKEFAPQVTVLQFGGETPIEETKRIFVETLRQFAEQDVPGAFVIHVRIFAAGGLAEALKDEKIREYLGKKDLFVYTVGFDEGKVYVNKILLDGEEIKLEKIAEYQVTLEHADLLNRSLKDRGVTFA</sequence>
<evidence type="ECO:0000313" key="1">
    <source>
        <dbReference type="EMBL" id="AMQ19180.1"/>
    </source>
</evidence>
<keyword evidence="2" id="KW-1185">Reference proteome</keyword>
<dbReference type="AlphaFoldDB" id="A0A142CWM8"/>